<evidence type="ECO:0000256" key="1">
    <source>
        <dbReference type="ARBA" id="ARBA00009995"/>
    </source>
</evidence>
<keyword evidence="3" id="KW-1185">Reference proteome</keyword>
<dbReference type="SUPFAM" id="SSF53756">
    <property type="entry name" value="UDP-Glycosyltransferase/glycogen phosphorylase"/>
    <property type="match status" value="1"/>
</dbReference>
<dbReference type="GO" id="GO:0035251">
    <property type="term" value="F:UDP-glucosyltransferase activity"/>
    <property type="evidence" value="ECO:0007669"/>
    <property type="project" value="InterPro"/>
</dbReference>
<evidence type="ECO:0000256" key="2">
    <source>
        <dbReference type="ARBA" id="ARBA00022676"/>
    </source>
</evidence>
<dbReference type="PANTHER" id="PTHR48048">
    <property type="entry name" value="GLYCOSYLTRANSFERASE"/>
    <property type="match status" value="1"/>
</dbReference>
<keyword evidence="2" id="KW-0808">Transferase</keyword>
<keyword evidence="2" id="KW-0328">Glycosyltransferase</keyword>
<reference evidence="4" key="1">
    <citation type="submission" date="2025-08" db="UniProtKB">
        <authorList>
            <consortium name="RefSeq"/>
        </authorList>
    </citation>
    <scope>IDENTIFICATION</scope>
    <source>
        <tissue evidence="4">Seedling</tissue>
    </source>
</reference>
<evidence type="ECO:0000313" key="3">
    <source>
        <dbReference type="Proteomes" id="UP001652623"/>
    </source>
</evidence>
<protein>
    <submittedName>
        <fullName evidence="4">Anthocyanidin 3-O-glucosyltransferase 6</fullName>
    </submittedName>
</protein>
<evidence type="ECO:0000313" key="4">
    <source>
        <dbReference type="RefSeq" id="XP_024928771.1"/>
    </source>
</evidence>
<name>A0A6P6G414_ZIZJJ</name>
<organism evidence="3 4">
    <name type="scientific">Ziziphus jujuba</name>
    <name type="common">Chinese jujube</name>
    <name type="synonym">Ziziphus sativa</name>
    <dbReference type="NCBI Taxonomy" id="326968"/>
    <lineage>
        <taxon>Eukaryota</taxon>
        <taxon>Viridiplantae</taxon>
        <taxon>Streptophyta</taxon>
        <taxon>Embryophyta</taxon>
        <taxon>Tracheophyta</taxon>
        <taxon>Spermatophyta</taxon>
        <taxon>Magnoliopsida</taxon>
        <taxon>eudicotyledons</taxon>
        <taxon>Gunneridae</taxon>
        <taxon>Pentapetalae</taxon>
        <taxon>rosids</taxon>
        <taxon>fabids</taxon>
        <taxon>Rosales</taxon>
        <taxon>Rhamnaceae</taxon>
        <taxon>Paliureae</taxon>
        <taxon>Ziziphus</taxon>
    </lineage>
</organism>
<dbReference type="RefSeq" id="XP_024928771.1">
    <property type="nucleotide sequence ID" value="XM_025073003.1"/>
</dbReference>
<gene>
    <name evidence="4" type="primary">LOC112491408</name>
</gene>
<sequence length="212" mass="23971">MSLFLEHQKTHVKNVLASLIQFSKEVDHHHDSPPSQLIGFMFDIACSSMIDMAYEFGVPTYMFSTMSLGFIKLLFHLQTLHDEHNIDLTELTNDSEVELVLPSFANVVPSSVLPIFVTDHVVFSFFLNQLRNIGELAKGFIINTSIELESHVISSMFNASLPTIYLVGPILNVVSDDDDNNDRELIKWLDDQPTSSTVFLCFRNMGASMRLK</sequence>
<dbReference type="GeneID" id="112491408"/>
<dbReference type="KEGG" id="zju:112491408"/>
<dbReference type="Gene3D" id="3.40.50.2000">
    <property type="entry name" value="Glycogen Phosphorylase B"/>
    <property type="match status" value="2"/>
</dbReference>
<dbReference type="InterPro" id="IPR050481">
    <property type="entry name" value="UDP-glycosyltransf_plant"/>
</dbReference>
<dbReference type="PANTHER" id="PTHR48048:SF45">
    <property type="entry name" value="GLYCOSYLTRANSFERASE"/>
    <property type="match status" value="1"/>
</dbReference>
<dbReference type="Proteomes" id="UP001652623">
    <property type="component" value="Chromosome 4"/>
</dbReference>
<dbReference type="AlphaFoldDB" id="A0A6P6G414"/>
<comment type="similarity">
    <text evidence="1">Belongs to the UDP-glycosyltransferase family.</text>
</comment>
<proteinExistence type="inferred from homology"/>
<accession>A0A6P6G414</accession>
<dbReference type="InParanoid" id="A0A6P6G414"/>